<protein>
    <submittedName>
        <fullName evidence="1">Extracellular solute-binding protein</fullName>
    </submittedName>
</protein>
<keyword evidence="2" id="KW-1185">Reference proteome</keyword>
<sequence length="446" mass="50169">MVVWNMREYTTVRRRGFLKATGGGAAAVGLAGCLGGTDDDVTISARFMDAPGFEEFFEEHTQAFEEETGVEVEVELMGWSDAFSQQLTSITSQTGPDVEEIASSWLPQQVEANGWMDFQEIDNIDVSTDTYFEPPVDIAEYDGMIVGSPWYWGPRAHIQYEPMMEEAGLSGSPETWDELIEMGEQFNEENDDDDQYFFGLSTLQNAGSQFFSTMLWQNGGDLLSEDYSEPLFHHDEGVEAANFWKDLFYEHDVMESSTSEWGTDEAQSAFINQRMASTWGTLQFIFEYADQDGVSTEDFTANQLPAGPRGESAVFYGLELVGIHPWTDHPEESAEWVNYLARPEVNAELAETVSMLPAVEESFEHDTFQNPIFQSFRNEILPTGRTFPQFYGWGEIEDVLNTTMQQIITDAATDNWEPGDTEAQLQEAADQVQTIIDAADPELEAE</sequence>
<accession>A0A3N6PJT0</accession>
<dbReference type="InterPro" id="IPR006059">
    <property type="entry name" value="SBP"/>
</dbReference>
<dbReference type="PROSITE" id="PS51318">
    <property type="entry name" value="TAT"/>
    <property type="match status" value="1"/>
</dbReference>
<organism evidence="1 2">
    <name type="scientific">Natrarchaeobius chitinivorans</name>
    <dbReference type="NCBI Taxonomy" id="1679083"/>
    <lineage>
        <taxon>Archaea</taxon>
        <taxon>Methanobacteriati</taxon>
        <taxon>Methanobacteriota</taxon>
        <taxon>Stenosarchaea group</taxon>
        <taxon>Halobacteria</taxon>
        <taxon>Halobacteriales</taxon>
        <taxon>Natrialbaceae</taxon>
        <taxon>Natrarchaeobius</taxon>
    </lineage>
</organism>
<dbReference type="Proteomes" id="UP000281431">
    <property type="component" value="Unassembled WGS sequence"/>
</dbReference>
<dbReference type="InterPro" id="IPR050490">
    <property type="entry name" value="Bact_solute-bd_prot1"/>
</dbReference>
<reference evidence="1 2" key="1">
    <citation type="submission" date="2018-10" db="EMBL/GenBank/DDBJ databases">
        <title>Natrarchaeobius chitinivorans gen. nov., sp. nov., and Natrarchaeobius haloalkaliphilus sp. nov., alkaliphilic, chitin-utilizing haloarchaea from hypersaline alkaline lakes.</title>
        <authorList>
            <person name="Sorokin D.Y."/>
            <person name="Elcheninov A.G."/>
            <person name="Kostrikina N.A."/>
            <person name="Bale N.J."/>
            <person name="Sinninghe Damste J.S."/>
            <person name="Khijniak T.V."/>
            <person name="Kublanov I.V."/>
            <person name="Toshchakov S.V."/>
        </authorList>
    </citation>
    <scope>NUCLEOTIDE SEQUENCE [LARGE SCALE GENOMIC DNA]</scope>
    <source>
        <strain evidence="1 2">AArcht7</strain>
    </source>
</reference>
<comment type="caution">
    <text evidence="1">The sequence shown here is derived from an EMBL/GenBank/DDBJ whole genome shotgun (WGS) entry which is preliminary data.</text>
</comment>
<proteinExistence type="predicted"/>
<dbReference type="AlphaFoldDB" id="A0A3N6PJT0"/>
<dbReference type="Pfam" id="PF13416">
    <property type="entry name" value="SBP_bac_8"/>
    <property type="match status" value="1"/>
</dbReference>
<dbReference type="EMBL" id="REFZ01000004">
    <property type="protein sequence ID" value="RQH01420.1"/>
    <property type="molecule type" value="Genomic_DNA"/>
</dbReference>
<dbReference type="PANTHER" id="PTHR43649">
    <property type="entry name" value="ARABINOSE-BINDING PROTEIN-RELATED"/>
    <property type="match status" value="1"/>
</dbReference>
<name>A0A3N6PJT0_NATCH</name>
<dbReference type="SUPFAM" id="SSF53850">
    <property type="entry name" value="Periplasmic binding protein-like II"/>
    <property type="match status" value="1"/>
</dbReference>
<dbReference type="InterPro" id="IPR006311">
    <property type="entry name" value="TAT_signal"/>
</dbReference>
<gene>
    <name evidence="1" type="ORF">EA472_08235</name>
</gene>
<evidence type="ECO:0000313" key="2">
    <source>
        <dbReference type="Proteomes" id="UP000281431"/>
    </source>
</evidence>
<evidence type="ECO:0000313" key="1">
    <source>
        <dbReference type="EMBL" id="RQH01420.1"/>
    </source>
</evidence>
<dbReference type="PANTHER" id="PTHR43649:SF12">
    <property type="entry name" value="DIACETYLCHITOBIOSE BINDING PROTEIN DASA"/>
    <property type="match status" value="1"/>
</dbReference>
<dbReference type="PROSITE" id="PS51257">
    <property type="entry name" value="PROKAR_LIPOPROTEIN"/>
    <property type="match status" value="1"/>
</dbReference>
<dbReference type="Gene3D" id="3.40.190.10">
    <property type="entry name" value="Periplasmic binding protein-like II"/>
    <property type="match status" value="2"/>
</dbReference>